<dbReference type="Pfam" id="PF01205">
    <property type="entry name" value="Impact_N"/>
    <property type="match status" value="1"/>
</dbReference>
<keyword evidence="5" id="KW-0810">Translation regulation</keyword>
<dbReference type="RefSeq" id="XP_033529852.1">
    <property type="nucleotide sequence ID" value="XM_033674725.1"/>
</dbReference>
<dbReference type="OrthoDB" id="69641at2759"/>
<comment type="similarity">
    <text evidence="2">Belongs to the IMPACT family.</text>
</comment>
<dbReference type="GO" id="GO:0140469">
    <property type="term" value="P:GCN2-mediated signaling"/>
    <property type="evidence" value="ECO:0007669"/>
    <property type="project" value="TreeGrafter"/>
</dbReference>
<dbReference type="InterPro" id="IPR006575">
    <property type="entry name" value="RWD_dom"/>
</dbReference>
<dbReference type="InterPro" id="IPR001498">
    <property type="entry name" value="Impact_N"/>
</dbReference>
<dbReference type="PANTHER" id="PTHR16301:SF25">
    <property type="entry name" value="PROTEIN IMPACT"/>
    <property type="match status" value="1"/>
</dbReference>
<dbReference type="EMBL" id="ML975188">
    <property type="protein sequence ID" value="KAF1808221.1"/>
    <property type="molecule type" value="Genomic_DNA"/>
</dbReference>
<dbReference type="SUPFAM" id="SSF54211">
    <property type="entry name" value="Ribosomal protein S5 domain 2-like"/>
    <property type="match status" value="1"/>
</dbReference>
<dbReference type="Pfam" id="PF05773">
    <property type="entry name" value="RWD"/>
    <property type="match status" value="1"/>
</dbReference>
<dbReference type="PROSITE" id="PS50908">
    <property type="entry name" value="RWD"/>
    <property type="match status" value="1"/>
</dbReference>
<sequence>MDDLATVNAALADELISVNSIYGDTTLDLAGIPKDGSDIVCVLRLPSHADTALRLSFPLAYPDLPPEIVGTETFGGPRGEGKRLVELAQDVLANVHRPSEVCIFDFLEDLSTLLESEGVLHDQVEPEQNDHAEELAGSEQRQQLAAQLLGEEPPWSISEPIASKRSVFVARAAPVQSVEEASRFIMHLKDTNKKVASATHNITAWRIKRDNIVYQDYDDDGEDAAGGRLLHLLQLTDSWNVVVIVTRWYGGIHLGPDRFRLIGAVARDALVVGGFVKEKKKAG</sequence>
<reference evidence="10" key="2">
    <citation type="submission" date="2020-04" db="EMBL/GenBank/DDBJ databases">
        <authorList>
            <consortium name="NCBI Genome Project"/>
        </authorList>
    </citation>
    <scope>NUCLEOTIDE SEQUENCE</scope>
    <source>
        <strain evidence="10">CBS 781.70</strain>
    </source>
</reference>
<dbReference type="InterPro" id="IPR023582">
    <property type="entry name" value="Impact"/>
</dbReference>
<comment type="subcellular location">
    <subcellularLocation>
        <location evidence="1">Cytoplasm</location>
    </subcellularLocation>
</comment>
<reference evidence="8 10" key="1">
    <citation type="submission" date="2020-01" db="EMBL/GenBank/DDBJ databases">
        <authorList>
            <consortium name="DOE Joint Genome Institute"/>
            <person name="Haridas S."/>
            <person name="Albert R."/>
            <person name="Binder M."/>
            <person name="Bloem J."/>
            <person name="Labutti K."/>
            <person name="Salamov A."/>
            <person name="Andreopoulos B."/>
            <person name="Baker S.E."/>
            <person name="Barry K."/>
            <person name="Bills G."/>
            <person name="Bluhm B.H."/>
            <person name="Cannon C."/>
            <person name="Castanera R."/>
            <person name="Culley D.E."/>
            <person name="Daum C."/>
            <person name="Ezra D."/>
            <person name="Gonzalez J.B."/>
            <person name="Henrissat B."/>
            <person name="Kuo A."/>
            <person name="Liang C."/>
            <person name="Lipzen A."/>
            <person name="Lutzoni F."/>
            <person name="Magnuson J."/>
            <person name="Mondo S."/>
            <person name="Nolan M."/>
            <person name="Ohm R."/>
            <person name="Pangilinan J."/>
            <person name="Park H.-J."/>
            <person name="Ramirez L."/>
            <person name="Alfaro M."/>
            <person name="Sun H."/>
            <person name="Tritt A."/>
            <person name="Yoshinaga Y."/>
            <person name="Zwiers L.-H."/>
            <person name="Turgeon B.G."/>
            <person name="Goodwin S.B."/>
            <person name="Spatafora J.W."/>
            <person name="Crous P.W."/>
            <person name="Grigoriev I.V."/>
        </authorList>
    </citation>
    <scope>NUCLEOTIDE SEQUENCE</scope>
    <source>
        <strain evidence="8 10">CBS 781.70</strain>
    </source>
</reference>
<keyword evidence="6" id="KW-0346">Stress response</keyword>
<organism evidence="8">
    <name type="scientific">Eremomyces bilateralis CBS 781.70</name>
    <dbReference type="NCBI Taxonomy" id="1392243"/>
    <lineage>
        <taxon>Eukaryota</taxon>
        <taxon>Fungi</taxon>
        <taxon>Dikarya</taxon>
        <taxon>Ascomycota</taxon>
        <taxon>Pezizomycotina</taxon>
        <taxon>Dothideomycetes</taxon>
        <taxon>Dothideomycetes incertae sedis</taxon>
        <taxon>Eremomycetales</taxon>
        <taxon>Eremomycetaceae</taxon>
        <taxon>Eremomyces</taxon>
    </lineage>
</organism>
<evidence type="ECO:0000256" key="3">
    <source>
        <dbReference type="ARBA" id="ARBA00022490"/>
    </source>
</evidence>
<evidence type="ECO:0000313" key="8">
    <source>
        <dbReference type="EMBL" id="KAF1808221.1"/>
    </source>
</evidence>
<protein>
    <submittedName>
        <fullName evidence="8 10">UPF0029-domain-containing protein</fullName>
    </submittedName>
</protein>
<evidence type="ECO:0000256" key="1">
    <source>
        <dbReference type="ARBA" id="ARBA00004496"/>
    </source>
</evidence>
<reference evidence="10" key="3">
    <citation type="submission" date="2025-04" db="UniProtKB">
        <authorList>
            <consortium name="RefSeq"/>
        </authorList>
    </citation>
    <scope>IDENTIFICATION</scope>
    <source>
        <strain evidence="10">CBS 781.70</strain>
    </source>
</reference>
<dbReference type="GeneID" id="54415295"/>
<dbReference type="Proteomes" id="UP000504638">
    <property type="component" value="Unplaced"/>
</dbReference>
<dbReference type="InterPro" id="IPR020568">
    <property type="entry name" value="Ribosomal_Su5_D2-typ_SF"/>
</dbReference>
<keyword evidence="9" id="KW-1185">Reference proteome</keyword>
<evidence type="ECO:0000313" key="9">
    <source>
        <dbReference type="Proteomes" id="UP000504638"/>
    </source>
</evidence>
<evidence type="ECO:0000313" key="10">
    <source>
        <dbReference type="RefSeq" id="XP_033529852.1"/>
    </source>
</evidence>
<dbReference type="PANTHER" id="PTHR16301">
    <property type="entry name" value="IMPACT-RELATED"/>
    <property type="match status" value="1"/>
</dbReference>
<accession>A0A6G1FRB3</accession>
<dbReference type="Gene3D" id="3.30.230.30">
    <property type="entry name" value="Impact, N-terminal domain"/>
    <property type="match status" value="1"/>
</dbReference>
<evidence type="ECO:0000256" key="4">
    <source>
        <dbReference type="ARBA" id="ARBA00022491"/>
    </source>
</evidence>
<evidence type="ECO:0000259" key="7">
    <source>
        <dbReference type="PROSITE" id="PS50908"/>
    </source>
</evidence>
<keyword evidence="3" id="KW-0963">Cytoplasm</keyword>
<evidence type="ECO:0000256" key="6">
    <source>
        <dbReference type="ARBA" id="ARBA00023016"/>
    </source>
</evidence>
<dbReference type="GO" id="GO:0006446">
    <property type="term" value="P:regulation of translational initiation"/>
    <property type="evidence" value="ECO:0007669"/>
    <property type="project" value="TreeGrafter"/>
</dbReference>
<feature type="domain" description="RWD" evidence="7">
    <location>
        <begin position="13"/>
        <end position="117"/>
    </location>
</feature>
<dbReference type="SUPFAM" id="SSF54495">
    <property type="entry name" value="UBC-like"/>
    <property type="match status" value="1"/>
</dbReference>
<keyword evidence="4" id="KW-0678">Repressor</keyword>
<dbReference type="InterPro" id="IPR036956">
    <property type="entry name" value="Impact_N_sf"/>
</dbReference>
<evidence type="ECO:0000256" key="5">
    <source>
        <dbReference type="ARBA" id="ARBA00022845"/>
    </source>
</evidence>
<name>A0A6G1FRB3_9PEZI</name>
<dbReference type="InterPro" id="IPR016135">
    <property type="entry name" value="UBQ-conjugating_enzyme/RWD"/>
</dbReference>
<dbReference type="GO" id="GO:0005737">
    <property type="term" value="C:cytoplasm"/>
    <property type="evidence" value="ECO:0007669"/>
    <property type="project" value="UniProtKB-SubCell"/>
</dbReference>
<dbReference type="CDD" id="cd23822">
    <property type="entry name" value="RWD_ScYIH1-like"/>
    <property type="match status" value="1"/>
</dbReference>
<evidence type="ECO:0000256" key="2">
    <source>
        <dbReference type="ARBA" id="ARBA00007665"/>
    </source>
</evidence>
<proteinExistence type="inferred from homology"/>
<gene>
    <name evidence="8 10" type="ORF">P152DRAFT_253797</name>
</gene>
<dbReference type="AlphaFoldDB" id="A0A6G1FRB3"/>